<dbReference type="InterPro" id="IPR002543">
    <property type="entry name" value="FtsK_dom"/>
</dbReference>
<dbReference type="GO" id="GO:0051301">
    <property type="term" value="P:cell division"/>
    <property type="evidence" value="ECO:0007669"/>
    <property type="project" value="UniProtKB-KW"/>
</dbReference>
<feature type="domain" description="FtsK" evidence="5">
    <location>
        <begin position="209"/>
        <end position="392"/>
    </location>
</feature>
<dbReference type="Gene3D" id="3.40.50.300">
    <property type="entry name" value="P-loop containing nucleotide triphosphate hydrolases"/>
    <property type="match status" value="1"/>
</dbReference>
<feature type="binding site" evidence="3">
    <location>
        <begin position="226"/>
        <end position="233"/>
    </location>
    <ligand>
        <name>ATP</name>
        <dbReference type="ChEBI" id="CHEBI:30616"/>
    </ligand>
</feature>
<dbReference type="InterPro" id="IPR050206">
    <property type="entry name" value="FtsK/SpoIIIE/SftA"/>
</dbReference>
<keyword evidence="6" id="KW-0131">Cell cycle</keyword>
<keyword evidence="6" id="KW-0132">Cell division</keyword>
<sequence>MKNFFDYRGIRIRPFHLNIYRTYLLVFWFPFVLSALGYSYLFIYPILLEMKQANKYDLLALWLPSGGLFLLLIIPLLLLVMMRRSSFIRGGYFYRVYQRQMLARLLESNGLYEKKKRKSKEQTRERIIFPKVYYRSTKEILYLTLPTDGMKWHDRFQKIAKTFEEMYISDFISEKKEMGFTTYSLMIDVISKRISIEDCIATDGKIKLMEGVSWDYAEVPHMLVTGGTGGGKTYFLLTLIQALVKVGTVDICDPKEADLKDLQDLRLFKGHVFYGTKWIAKCLKNAVAEMNQRYVYMKALPTYKTGKNFAYYGIPPYFVIVDEWAAFYSTLNYKEQEEILGYVKELVLKARQAGVFLILATQRPDAEYFGGGIRDNILFRVSLGKLQEQGYHMTFGNEQKNKAFINKSIKGRGYVDDGSAIPREFYAPLVPKRYDFIEELKKISSMKLLDTKEVYPTVDEINEAYEEFGIEKNDE</sequence>
<organism evidence="6 7">
    <name type="scientific">Enterococcus termitis</name>
    <dbReference type="NCBI Taxonomy" id="332950"/>
    <lineage>
        <taxon>Bacteria</taxon>
        <taxon>Bacillati</taxon>
        <taxon>Bacillota</taxon>
        <taxon>Bacilli</taxon>
        <taxon>Lactobacillales</taxon>
        <taxon>Enterococcaceae</taxon>
        <taxon>Enterococcus</taxon>
    </lineage>
</organism>
<keyword evidence="7" id="KW-1185">Reference proteome</keyword>
<feature type="transmembrane region" description="Helical" evidence="4">
    <location>
        <begin position="21"/>
        <end position="47"/>
    </location>
</feature>
<evidence type="ECO:0000313" key="7">
    <source>
        <dbReference type="Proteomes" id="UP000095094"/>
    </source>
</evidence>
<evidence type="ECO:0000313" key="6">
    <source>
        <dbReference type="EMBL" id="OEG13142.1"/>
    </source>
</evidence>
<protein>
    <submittedName>
        <fullName evidence="6">Cell division protein FtsK</fullName>
    </submittedName>
</protein>
<keyword evidence="4" id="KW-1133">Transmembrane helix</keyword>
<dbReference type="Proteomes" id="UP000095094">
    <property type="component" value="Unassembled WGS sequence"/>
</dbReference>
<accession>A0A1E5GKC6</accession>
<dbReference type="OrthoDB" id="9807790at2"/>
<dbReference type="AlphaFoldDB" id="A0A1E5GKC6"/>
<evidence type="ECO:0000256" key="4">
    <source>
        <dbReference type="SAM" id="Phobius"/>
    </source>
</evidence>
<dbReference type="EMBL" id="MIJY01000023">
    <property type="protein sequence ID" value="OEG13142.1"/>
    <property type="molecule type" value="Genomic_DNA"/>
</dbReference>
<keyword evidence="1 3" id="KW-0547">Nucleotide-binding</keyword>
<dbReference type="SUPFAM" id="SSF52540">
    <property type="entry name" value="P-loop containing nucleoside triphosphate hydrolases"/>
    <property type="match status" value="1"/>
</dbReference>
<name>A0A1E5GKC6_9ENTE</name>
<keyword evidence="4" id="KW-0472">Membrane</keyword>
<evidence type="ECO:0000256" key="1">
    <source>
        <dbReference type="ARBA" id="ARBA00022741"/>
    </source>
</evidence>
<dbReference type="RefSeq" id="WP_069663840.1">
    <property type="nucleotide sequence ID" value="NZ_JBHUJJ010000001.1"/>
</dbReference>
<dbReference type="PANTHER" id="PTHR22683">
    <property type="entry name" value="SPORULATION PROTEIN RELATED"/>
    <property type="match status" value="1"/>
</dbReference>
<keyword evidence="2 3" id="KW-0067">ATP-binding</keyword>
<dbReference type="InterPro" id="IPR027417">
    <property type="entry name" value="P-loop_NTPase"/>
</dbReference>
<evidence type="ECO:0000256" key="3">
    <source>
        <dbReference type="PROSITE-ProRule" id="PRU00289"/>
    </source>
</evidence>
<dbReference type="GO" id="GO:0003677">
    <property type="term" value="F:DNA binding"/>
    <property type="evidence" value="ECO:0007669"/>
    <property type="project" value="InterPro"/>
</dbReference>
<keyword evidence="4" id="KW-0812">Transmembrane</keyword>
<dbReference type="PROSITE" id="PS50901">
    <property type="entry name" value="FTSK"/>
    <property type="match status" value="1"/>
</dbReference>
<dbReference type="PANTHER" id="PTHR22683:SF47">
    <property type="entry name" value="FTSK DOMAIN-CONTAINING PROTEIN YDCQ"/>
    <property type="match status" value="1"/>
</dbReference>
<gene>
    <name evidence="6" type="ORF">BCR25_06540</name>
</gene>
<reference evidence="7" key="1">
    <citation type="submission" date="2016-09" db="EMBL/GenBank/DDBJ databases">
        <authorList>
            <person name="Gulvik C.A."/>
        </authorList>
    </citation>
    <scope>NUCLEOTIDE SEQUENCE [LARGE SCALE GENOMIC DNA]</scope>
    <source>
        <strain evidence="7">LMG 8895</strain>
    </source>
</reference>
<comment type="caution">
    <text evidence="6">The sequence shown here is derived from an EMBL/GenBank/DDBJ whole genome shotgun (WGS) entry which is preliminary data.</text>
</comment>
<feature type="transmembrane region" description="Helical" evidence="4">
    <location>
        <begin position="59"/>
        <end position="80"/>
    </location>
</feature>
<evidence type="ECO:0000259" key="5">
    <source>
        <dbReference type="PROSITE" id="PS50901"/>
    </source>
</evidence>
<dbReference type="Pfam" id="PF01580">
    <property type="entry name" value="FtsK_SpoIIIE"/>
    <property type="match status" value="1"/>
</dbReference>
<evidence type="ECO:0000256" key="2">
    <source>
        <dbReference type="ARBA" id="ARBA00022840"/>
    </source>
</evidence>
<proteinExistence type="predicted"/>
<dbReference type="GO" id="GO:0005524">
    <property type="term" value="F:ATP binding"/>
    <property type="evidence" value="ECO:0007669"/>
    <property type="project" value="UniProtKB-UniRule"/>
</dbReference>